<dbReference type="Proteomes" id="UP001209854">
    <property type="component" value="Unassembled WGS sequence"/>
</dbReference>
<sequence>MNKYACRYAIVQFMPYPETGEFANVGVVLAIPQKNIFAFRLETSKTTRLTHFFNHLERNVYLSAIKGLEEELGYYVQAIRDAQITAQVAFDSLVRPLETILRFSDERVKMVNTFDQVEDGLFGRFVMHDFAKAPDYEGELQRKIGQMLREINLEHKFKKRTLGTDAYRVTMPLVQKKEARYRAVQPLFFNQNKPQAIIEHGNRWASKLDTLKDFGALPEEILIPVKKPLKKSSDFNLAWKLVEKKLKNFGDLIQAGDIGIIKSFAKS</sequence>
<keyword evidence="2" id="KW-1185">Reference proteome</keyword>
<dbReference type="InterPro" id="IPR021398">
    <property type="entry name" value="DUF3037"/>
</dbReference>
<organism evidence="1 2">
    <name type="scientific">Endozoicomonas gorgoniicola</name>
    <dbReference type="NCBI Taxonomy" id="1234144"/>
    <lineage>
        <taxon>Bacteria</taxon>
        <taxon>Pseudomonadati</taxon>
        <taxon>Pseudomonadota</taxon>
        <taxon>Gammaproteobacteria</taxon>
        <taxon>Oceanospirillales</taxon>
        <taxon>Endozoicomonadaceae</taxon>
        <taxon>Endozoicomonas</taxon>
    </lineage>
</organism>
<protein>
    <submittedName>
        <fullName evidence="1">DUF3037 domain-containing protein</fullName>
    </submittedName>
</protein>
<dbReference type="Pfam" id="PF11236">
    <property type="entry name" value="DUF3037"/>
    <property type="match status" value="1"/>
</dbReference>
<comment type="caution">
    <text evidence="1">The sequence shown here is derived from an EMBL/GenBank/DDBJ whole genome shotgun (WGS) entry which is preliminary data.</text>
</comment>
<proteinExistence type="predicted"/>
<name>A0ABT3N2V2_9GAMM</name>
<dbReference type="EMBL" id="JAPFCC010000001">
    <property type="protein sequence ID" value="MCW7555951.1"/>
    <property type="molecule type" value="Genomic_DNA"/>
</dbReference>
<evidence type="ECO:0000313" key="1">
    <source>
        <dbReference type="EMBL" id="MCW7555951.1"/>
    </source>
</evidence>
<gene>
    <name evidence="1" type="ORF">NX722_25645</name>
</gene>
<dbReference type="RefSeq" id="WP_262565684.1">
    <property type="nucleotide sequence ID" value="NZ_JAPFCC010000001.1"/>
</dbReference>
<reference evidence="1 2" key="1">
    <citation type="submission" date="2022-10" db="EMBL/GenBank/DDBJ databases">
        <title>High-quality genome sequences of two octocoral-associated bacteria, Endozoicomonas euniceicola EF212 and Endozoicomonas gorgoniicola PS125.</title>
        <authorList>
            <person name="Chiou Y.-J."/>
            <person name="Chen Y.-H."/>
        </authorList>
    </citation>
    <scope>NUCLEOTIDE SEQUENCE [LARGE SCALE GENOMIC DNA]</scope>
    <source>
        <strain evidence="1 2">PS125</strain>
    </source>
</reference>
<evidence type="ECO:0000313" key="2">
    <source>
        <dbReference type="Proteomes" id="UP001209854"/>
    </source>
</evidence>
<accession>A0ABT3N2V2</accession>